<name>A0A3Q3B5N6_KRYMA</name>
<dbReference type="PROSITE" id="PS50259">
    <property type="entry name" value="G_PROTEIN_RECEP_F3_4"/>
    <property type="match status" value="1"/>
</dbReference>
<proteinExistence type="inferred from homology"/>
<evidence type="ECO:0000256" key="6">
    <source>
        <dbReference type="ARBA" id="ARBA00022989"/>
    </source>
</evidence>
<reference evidence="14" key="1">
    <citation type="submission" date="2025-08" db="UniProtKB">
        <authorList>
            <consortium name="Ensembl"/>
        </authorList>
    </citation>
    <scope>IDENTIFICATION</scope>
</reference>
<feature type="transmembrane region" description="Helical" evidence="12">
    <location>
        <begin position="639"/>
        <end position="663"/>
    </location>
</feature>
<dbReference type="PRINTS" id="PR01535">
    <property type="entry name" value="VOMERONASL2R"/>
</dbReference>
<evidence type="ECO:0000256" key="10">
    <source>
        <dbReference type="ARBA" id="ARBA00023180"/>
    </source>
</evidence>
<evidence type="ECO:0000256" key="5">
    <source>
        <dbReference type="ARBA" id="ARBA00022729"/>
    </source>
</evidence>
<feature type="transmembrane region" description="Helical" evidence="12">
    <location>
        <begin position="763"/>
        <end position="783"/>
    </location>
</feature>
<dbReference type="FunFam" id="2.10.50.30:FF:000002">
    <property type="entry name" value="Vomeronasal 2 receptor, h1"/>
    <property type="match status" value="1"/>
</dbReference>
<feature type="transmembrane region" description="Helical" evidence="12">
    <location>
        <begin position="606"/>
        <end position="627"/>
    </location>
</feature>
<dbReference type="PANTHER" id="PTHR24061:SF519">
    <property type="entry name" value="EXTRACELLULAR CALCIUM-SENSING RECEPTOR-LIKE"/>
    <property type="match status" value="1"/>
</dbReference>
<keyword evidence="8 12" id="KW-0472">Membrane</keyword>
<dbReference type="InterPro" id="IPR038550">
    <property type="entry name" value="GPCR_3_9-Cys_sf"/>
</dbReference>
<evidence type="ECO:0000256" key="12">
    <source>
        <dbReference type="SAM" id="Phobius"/>
    </source>
</evidence>
<dbReference type="SUPFAM" id="SSF53822">
    <property type="entry name" value="Periplasmic binding protein-like I"/>
    <property type="match status" value="1"/>
</dbReference>
<keyword evidence="4 12" id="KW-0812">Transmembrane</keyword>
<dbReference type="InterPro" id="IPR000337">
    <property type="entry name" value="GPCR_3"/>
</dbReference>
<feature type="transmembrane region" description="Helical" evidence="12">
    <location>
        <begin position="683"/>
        <end position="702"/>
    </location>
</feature>
<reference evidence="14" key="2">
    <citation type="submission" date="2025-09" db="UniProtKB">
        <authorList>
            <consortium name="Ensembl"/>
        </authorList>
    </citation>
    <scope>IDENTIFICATION</scope>
</reference>
<feature type="transmembrane region" description="Helical" evidence="12">
    <location>
        <begin position="569"/>
        <end position="594"/>
    </location>
</feature>
<dbReference type="CDD" id="cd15283">
    <property type="entry name" value="7tmC_V2R_pheromone"/>
    <property type="match status" value="1"/>
</dbReference>
<evidence type="ECO:0000256" key="8">
    <source>
        <dbReference type="ARBA" id="ARBA00023136"/>
    </source>
</evidence>
<evidence type="ECO:0000256" key="9">
    <source>
        <dbReference type="ARBA" id="ARBA00023170"/>
    </source>
</evidence>
<dbReference type="InterPro" id="IPR028082">
    <property type="entry name" value="Peripla_BP_I"/>
</dbReference>
<organism evidence="14 15">
    <name type="scientific">Kryptolebias marmoratus</name>
    <name type="common">Mangrove killifish</name>
    <name type="synonym">Rivulus marmoratus</name>
    <dbReference type="NCBI Taxonomy" id="37003"/>
    <lineage>
        <taxon>Eukaryota</taxon>
        <taxon>Metazoa</taxon>
        <taxon>Chordata</taxon>
        <taxon>Craniata</taxon>
        <taxon>Vertebrata</taxon>
        <taxon>Euteleostomi</taxon>
        <taxon>Actinopterygii</taxon>
        <taxon>Neopterygii</taxon>
        <taxon>Teleostei</taxon>
        <taxon>Neoteleostei</taxon>
        <taxon>Acanthomorphata</taxon>
        <taxon>Ovalentaria</taxon>
        <taxon>Atherinomorphae</taxon>
        <taxon>Cyprinodontiformes</taxon>
        <taxon>Rivulidae</taxon>
        <taxon>Kryptolebias</taxon>
    </lineage>
</organism>
<comment type="subcellular location">
    <subcellularLocation>
        <location evidence="1">Cell membrane</location>
        <topology evidence="1">Multi-pass membrane protein</topology>
    </subcellularLocation>
</comment>
<evidence type="ECO:0000259" key="13">
    <source>
        <dbReference type="PROSITE" id="PS50259"/>
    </source>
</evidence>
<dbReference type="InterPro" id="IPR017978">
    <property type="entry name" value="GPCR_3_C"/>
</dbReference>
<evidence type="ECO:0000313" key="14">
    <source>
        <dbReference type="Ensembl" id="ENSKMAP00000024450.1"/>
    </source>
</evidence>
<dbReference type="GO" id="GO:0004930">
    <property type="term" value="F:G protein-coupled receptor activity"/>
    <property type="evidence" value="ECO:0007669"/>
    <property type="project" value="UniProtKB-KW"/>
</dbReference>
<accession>A0A3Q3B5N6</accession>
<dbReference type="InterPro" id="IPR001828">
    <property type="entry name" value="ANF_lig-bd_rcpt"/>
</dbReference>
<dbReference type="PRINTS" id="PR00248">
    <property type="entry name" value="GPCRMGR"/>
</dbReference>
<dbReference type="InterPro" id="IPR017979">
    <property type="entry name" value="GPCR_3_CS"/>
</dbReference>
<evidence type="ECO:0000256" key="3">
    <source>
        <dbReference type="ARBA" id="ARBA00022475"/>
    </source>
</evidence>
<dbReference type="InterPro" id="IPR000068">
    <property type="entry name" value="GPCR_3_Ca_sens_rcpt-rel"/>
</dbReference>
<dbReference type="Pfam" id="PF01094">
    <property type="entry name" value="ANF_receptor"/>
    <property type="match status" value="1"/>
</dbReference>
<dbReference type="AlphaFoldDB" id="A0A3Q3B5N6"/>
<comment type="similarity">
    <text evidence="2">Belongs to the G-protein coupled receptor 3 family.</text>
</comment>
<evidence type="ECO:0000256" key="2">
    <source>
        <dbReference type="ARBA" id="ARBA00007242"/>
    </source>
</evidence>
<dbReference type="Gene3D" id="2.10.50.30">
    <property type="entry name" value="GPCR, family 3, nine cysteines domain"/>
    <property type="match status" value="1"/>
</dbReference>
<dbReference type="FunFam" id="3.40.50.2300:FF:000016">
    <property type="entry name" value="Taste 1 receptor member 2"/>
    <property type="match status" value="1"/>
</dbReference>
<dbReference type="InterPro" id="IPR004073">
    <property type="entry name" value="GPCR_3_vmron_rcpt_2"/>
</dbReference>
<feature type="domain" description="G-protein coupled receptors family 3 profile" evidence="13">
    <location>
        <begin position="569"/>
        <end position="833"/>
    </location>
</feature>
<keyword evidence="9" id="KW-0675">Receptor</keyword>
<sequence length="844" mass="93910">MHKYNSLFLCVFYIKTFFGCELLGKFNMPSIFKQGDIMIGGIFPVSNKEISTTSTFEREPPGVACAGFDLRAFRWTQVMLFTIEEINRDAELLPNISLGYRILDSCASPTNTLRAALTLASLSNEISSTSFCPPALSAFVAESGSSQSLAIATTLGPFQIPTVSYFSTCACLSNRAKYPTFFRTIPSDYFQAKALAALIKHFGWEWIGAIQSDNDYGRNGIMAFTEEVKKFGVCIAFVETVLRTYPVEKILRVVEMIKQSTVKVILAFVPEGDFYPLMKEIVKQNLTGIQWIASEAWITAARPSTPEMYQAFGGALGFVVQKMAIPNLNPFLSNINPYSDPSAAFVKAFWELIVGCRPVSPGTDTSTEETNKICTGNETLINSQDVFFNVTELRVAYNVYKAVYAIAHALHQLVFCKPVGVTYHLQRVNFRNQFGDYVFFDEKGDPPASYDIINWQLKNGQVQHVTLGHFAIAEKNNYKLSIEEEKIVWRTGKTVIVPTSVCSNVCPKGTRKAQIKGKLMCCFDCIPCADGTIVNTTDCTPCPHKYWSNERKDECIPLKIEFLTYHEPMGIALTVLSLLGASLTLVTMAVFINYKETPVIKASNSELSCFLLFSLFLCFLCPLTFIGRPTVWTCMLRHTAFGVTFALCISCILGKTIVVVTAFKATHPSNKAAGKFGPAQQRIIVCSCTLIQIVICILWLKLNPPMPDKVFRYSNKKIVLECNTGSEVAFYAVLGYIGILAVICLVLAFLARKLPDNFNEAKFITFSMLIFCAVWITFIPAYVSSPGKFTVAVEIFAILSSAFGLLISIFAPKCYIILIKPEKNTKRHVMGINTTKKYDLNVKV</sequence>
<dbReference type="Proteomes" id="UP000264800">
    <property type="component" value="Unplaced"/>
</dbReference>
<evidence type="ECO:0000256" key="7">
    <source>
        <dbReference type="ARBA" id="ARBA00023040"/>
    </source>
</evidence>
<evidence type="ECO:0000256" key="11">
    <source>
        <dbReference type="ARBA" id="ARBA00023224"/>
    </source>
</evidence>
<dbReference type="CDD" id="cd06364">
    <property type="entry name" value="PBP1_CaSR"/>
    <property type="match status" value="1"/>
</dbReference>
<dbReference type="GO" id="GO:0005886">
    <property type="term" value="C:plasma membrane"/>
    <property type="evidence" value="ECO:0007669"/>
    <property type="project" value="UniProtKB-SubCell"/>
</dbReference>
<keyword evidence="7" id="KW-0297">G-protein coupled receptor</keyword>
<dbReference type="Gene3D" id="3.40.50.2300">
    <property type="match status" value="2"/>
</dbReference>
<keyword evidence="11" id="KW-0807">Transducer</keyword>
<dbReference type="Ensembl" id="ENSKMAT00000024756.1">
    <property type="protein sequence ID" value="ENSKMAP00000024450.1"/>
    <property type="gene ID" value="ENSKMAG00000018071.1"/>
</dbReference>
<dbReference type="PANTHER" id="PTHR24061">
    <property type="entry name" value="CALCIUM-SENSING RECEPTOR-RELATED"/>
    <property type="match status" value="1"/>
</dbReference>
<keyword evidence="5" id="KW-0732">Signal</keyword>
<evidence type="ECO:0000256" key="4">
    <source>
        <dbReference type="ARBA" id="ARBA00022692"/>
    </source>
</evidence>
<keyword evidence="15" id="KW-1185">Reference proteome</keyword>
<evidence type="ECO:0000313" key="15">
    <source>
        <dbReference type="Proteomes" id="UP000264800"/>
    </source>
</evidence>
<protein>
    <submittedName>
        <fullName evidence="14">Extracellular calcium-sensing receptor-like</fullName>
    </submittedName>
</protein>
<dbReference type="Pfam" id="PF00003">
    <property type="entry name" value="7tm_3"/>
    <property type="match status" value="1"/>
</dbReference>
<feature type="transmembrane region" description="Helical" evidence="12">
    <location>
        <begin position="795"/>
        <end position="818"/>
    </location>
</feature>
<keyword evidence="10" id="KW-0325">Glycoprotein</keyword>
<dbReference type="InterPro" id="IPR011500">
    <property type="entry name" value="GPCR_3_9-Cys_dom"/>
</dbReference>
<evidence type="ECO:0000256" key="1">
    <source>
        <dbReference type="ARBA" id="ARBA00004651"/>
    </source>
</evidence>
<dbReference type="PROSITE" id="PS00981">
    <property type="entry name" value="G_PROTEIN_RECEP_F3_3"/>
    <property type="match status" value="1"/>
</dbReference>
<feature type="transmembrane region" description="Helical" evidence="12">
    <location>
        <begin position="728"/>
        <end position="751"/>
    </location>
</feature>
<keyword evidence="3" id="KW-1003">Cell membrane</keyword>
<keyword evidence="6 12" id="KW-1133">Transmembrane helix</keyword>
<dbReference type="Pfam" id="PF07562">
    <property type="entry name" value="NCD3G"/>
    <property type="match status" value="1"/>
</dbReference>
<dbReference type="GeneTree" id="ENSGT01150000286997"/>